<comment type="caution">
    <text evidence="8">The sequence shown here is derived from an EMBL/GenBank/DDBJ whole genome shotgun (WGS) entry which is preliminary data.</text>
</comment>
<evidence type="ECO:0000256" key="1">
    <source>
        <dbReference type="ARBA" id="ARBA00004496"/>
    </source>
</evidence>
<feature type="non-terminal residue" evidence="8">
    <location>
        <position position="1"/>
    </location>
</feature>
<dbReference type="InterPro" id="IPR016024">
    <property type="entry name" value="ARM-type_fold"/>
</dbReference>
<feature type="repeat" description="Pumilio" evidence="5">
    <location>
        <begin position="739"/>
        <end position="775"/>
    </location>
</feature>
<evidence type="ECO:0000256" key="2">
    <source>
        <dbReference type="ARBA" id="ARBA00022490"/>
    </source>
</evidence>
<keyword evidence="9" id="KW-1185">Reference proteome</keyword>
<dbReference type="Proteomes" id="UP001431209">
    <property type="component" value="Unassembled WGS sequence"/>
</dbReference>
<dbReference type="Gene3D" id="1.25.10.10">
    <property type="entry name" value="Leucine-rich Repeat Variant"/>
    <property type="match status" value="1"/>
</dbReference>
<feature type="domain" description="PUM-HD" evidence="7">
    <location>
        <begin position="458"/>
        <end position="801"/>
    </location>
</feature>
<dbReference type="PROSITE" id="PS50303">
    <property type="entry name" value="PUM_HD"/>
    <property type="match status" value="1"/>
</dbReference>
<dbReference type="Pfam" id="PF00806">
    <property type="entry name" value="PUF"/>
    <property type="match status" value="8"/>
</dbReference>
<keyword evidence="2" id="KW-0963">Cytoplasm</keyword>
<keyword evidence="4" id="KW-0694">RNA-binding</keyword>
<evidence type="ECO:0000313" key="8">
    <source>
        <dbReference type="EMBL" id="KAL0476589.1"/>
    </source>
</evidence>
<dbReference type="InterPro" id="IPR033712">
    <property type="entry name" value="Pumilio_RNA-bd"/>
</dbReference>
<feature type="repeat" description="Pumilio" evidence="5">
    <location>
        <begin position="514"/>
        <end position="549"/>
    </location>
</feature>
<feature type="region of interest" description="Disordered" evidence="6">
    <location>
        <begin position="230"/>
        <end position="273"/>
    </location>
</feature>
<feature type="compositionally biased region" description="Low complexity" evidence="6">
    <location>
        <begin position="427"/>
        <end position="437"/>
    </location>
</feature>
<reference evidence="8 9" key="1">
    <citation type="submission" date="2024-03" db="EMBL/GenBank/DDBJ databases">
        <title>The Acrasis kona genome and developmental transcriptomes reveal deep origins of eukaryotic multicellular pathways.</title>
        <authorList>
            <person name="Sheikh S."/>
            <person name="Fu C.-J."/>
            <person name="Brown M.W."/>
            <person name="Baldauf S.L."/>
        </authorList>
    </citation>
    <scope>NUCLEOTIDE SEQUENCE [LARGE SCALE GENOMIC DNA]</scope>
    <source>
        <strain evidence="8 9">ATCC MYA-3509</strain>
    </source>
</reference>
<dbReference type="CDD" id="cd07920">
    <property type="entry name" value="Pumilio"/>
    <property type="match status" value="1"/>
</dbReference>
<evidence type="ECO:0000256" key="6">
    <source>
        <dbReference type="SAM" id="MobiDB-lite"/>
    </source>
</evidence>
<feature type="repeat" description="Pumilio" evidence="5">
    <location>
        <begin position="694"/>
        <end position="729"/>
    </location>
</feature>
<accession>A0AAW2YHM5</accession>
<feature type="region of interest" description="Disordered" evidence="6">
    <location>
        <begin position="371"/>
        <end position="463"/>
    </location>
</feature>
<dbReference type="EMBL" id="JAOPGA020000059">
    <property type="protein sequence ID" value="KAL0476589.1"/>
    <property type="molecule type" value="Genomic_DNA"/>
</dbReference>
<dbReference type="PROSITE" id="PS50302">
    <property type="entry name" value="PUM"/>
    <property type="match status" value="8"/>
</dbReference>
<feature type="compositionally biased region" description="Polar residues" evidence="6">
    <location>
        <begin position="230"/>
        <end position="242"/>
    </location>
</feature>
<proteinExistence type="predicted"/>
<dbReference type="SMART" id="SM00025">
    <property type="entry name" value="Pumilio"/>
    <property type="match status" value="8"/>
</dbReference>
<feature type="repeat" description="Pumilio" evidence="5">
    <location>
        <begin position="550"/>
        <end position="585"/>
    </location>
</feature>
<feature type="region of interest" description="Disordered" evidence="6">
    <location>
        <begin position="162"/>
        <end position="181"/>
    </location>
</feature>
<comment type="subcellular location">
    <subcellularLocation>
        <location evidence="1">Cytoplasm</location>
    </subcellularLocation>
</comment>
<dbReference type="FunFam" id="1.25.10.10:FF:000004">
    <property type="entry name" value="Pumilio homolog 1 isoform 2"/>
    <property type="match status" value="1"/>
</dbReference>
<feature type="repeat" description="Pumilio" evidence="5">
    <location>
        <begin position="478"/>
        <end position="513"/>
    </location>
</feature>
<dbReference type="PANTHER" id="PTHR12537">
    <property type="entry name" value="RNA BINDING PROTEIN PUMILIO-RELATED"/>
    <property type="match status" value="1"/>
</dbReference>
<sequence>KSSVLHTNIDCFFVLRFLSEYKYCTGGLLNISQSTIIIMSENHFIGNILDDNTEDERQRRVLLNMLKPMAENKLLMDKKAEFAKFRSTSAPPEMDSNLEPTTPITHNEPMDQFRADPAYYTYYHQRRALNPRLPPPINTSWASHSSVYGDVGVDSDHSFYDEGSAWDNKPSSPQPIQKPIPLHTSSSLVARIQEDFPRTPSPVYSKRHSADMEQLTTNTSQVFSGYAAQPQQTLRNPTAQHPQQQQQTNPSLPRVTSRGNISAPTPMFFPDASDPNVLAQQIQNLTLERSSMNRFQNPQLTINQPSPNYISSPYGQTHQFSNNDMYGLYNYQQTPQVLQQTQLQIAQQQLLQLQQQQLQQQQQQQAALRKFQVSPRMMSPSSPYDEYPTTSSTSPMFDAHSHHHHSNNISNGNMKPAPVSTNDISHSRSNPSSNNSSHRSKRQKQQEEAAAAATSPGPRSKLMEEFKSGRGRKFEIKDIQNHVVEFSRDQHGSRFIQQKLETANKAEKELVFEEIYPEALELMTDVFGNYVIQKFFEHGLPHQKRQLAQSLKGHVLTLTLQTYGCRVIQKAMEVIEDQDKKIICDELDGHVMRCVQDQNGNHVIQKCIEKVPTLMVQFIVDSFVGNVVSQAVHAYGCRVIQRILEHCEENQSKVILNEIMVNSARLVRDQYGNYVVQHVLEHGHKGHKALIIKSLKGHILTLSHNKFASNVIEKCFQYGNKKERQELLDEIAGKNSGKDISQSPLFNMMKDQYANYVIQKIIELSDDSQRYWLFEVMKPHLTAIRRLTYGKHIIACVERYYKF</sequence>
<evidence type="ECO:0000256" key="3">
    <source>
        <dbReference type="ARBA" id="ARBA00022737"/>
    </source>
</evidence>
<feature type="repeat" description="Pumilio" evidence="5">
    <location>
        <begin position="658"/>
        <end position="693"/>
    </location>
</feature>
<organism evidence="8 9">
    <name type="scientific">Acrasis kona</name>
    <dbReference type="NCBI Taxonomy" id="1008807"/>
    <lineage>
        <taxon>Eukaryota</taxon>
        <taxon>Discoba</taxon>
        <taxon>Heterolobosea</taxon>
        <taxon>Tetramitia</taxon>
        <taxon>Eutetramitia</taxon>
        <taxon>Acrasidae</taxon>
        <taxon>Acrasis</taxon>
    </lineage>
</organism>
<evidence type="ECO:0000313" key="9">
    <source>
        <dbReference type="Proteomes" id="UP001431209"/>
    </source>
</evidence>
<dbReference type="PANTHER" id="PTHR12537:SF12">
    <property type="entry name" value="MATERNAL PROTEIN PUMILIO"/>
    <property type="match status" value="1"/>
</dbReference>
<evidence type="ECO:0000259" key="7">
    <source>
        <dbReference type="PROSITE" id="PS50303"/>
    </source>
</evidence>
<dbReference type="AlphaFoldDB" id="A0AAW2YHM5"/>
<dbReference type="GO" id="GO:0010608">
    <property type="term" value="P:post-transcriptional regulation of gene expression"/>
    <property type="evidence" value="ECO:0007669"/>
    <property type="project" value="TreeGrafter"/>
</dbReference>
<name>A0AAW2YHM5_9EUKA</name>
<dbReference type="GO" id="GO:0003729">
    <property type="term" value="F:mRNA binding"/>
    <property type="evidence" value="ECO:0007669"/>
    <property type="project" value="TreeGrafter"/>
</dbReference>
<evidence type="ECO:0000256" key="5">
    <source>
        <dbReference type="PROSITE-ProRule" id="PRU00317"/>
    </source>
</evidence>
<dbReference type="InterPro" id="IPR001313">
    <property type="entry name" value="Pumilio_RNA-bd_rpt"/>
</dbReference>
<protein>
    <submittedName>
        <fullName evidence="8">Pumilio RNA-binding protein pufA</fullName>
    </submittedName>
</protein>
<feature type="region of interest" description="Disordered" evidence="6">
    <location>
        <begin position="87"/>
        <end position="110"/>
    </location>
</feature>
<gene>
    <name evidence="8" type="ORF">AKO1_006071</name>
</gene>
<dbReference type="SUPFAM" id="SSF48371">
    <property type="entry name" value="ARM repeat"/>
    <property type="match status" value="1"/>
</dbReference>
<feature type="repeat" description="Pumilio" evidence="5">
    <location>
        <begin position="586"/>
        <end position="621"/>
    </location>
</feature>
<feature type="repeat" description="Pumilio" evidence="5">
    <location>
        <begin position="622"/>
        <end position="657"/>
    </location>
</feature>
<dbReference type="InterPro" id="IPR011989">
    <property type="entry name" value="ARM-like"/>
</dbReference>
<keyword evidence="3" id="KW-0677">Repeat</keyword>
<dbReference type="GO" id="GO:0005737">
    <property type="term" value="C:cytoplasm"/>
    <property type="evidence" value="ECO:0007669"/>
    <property type="project" value="UniProtKB-SubCell"/>
</dbReference>
<dbReference type="InterPro" id="IPR033133">
    <property type="entry name" value="PUM-HD"/>
</dbReference>
<evidence type="ECO:0000256" key="4">
    <source>
        <dbReference type="ARBA" id="ARBA00022884"/>
    </source>
</evidence>